<evidence type="ECO:0000313" key="2">
    <source>
        <dbReference type="EMBL" id="KAK9854474.1"/>
    </source>
</evidence>
<reference evidence="2 3" key="1">
    <citation type="journal article" date="2024" name="Nat. Commun.">
        <title>Phylogenomics reveals the evolutionary origins of lichenization in chlorophyte algae.</title>
        <authorList>
            <person name="Puginier C."/>
            <person name="Libourel C."/>
            <person name="Otte J."/>
            <person name="Skaloud P."/>
            <person name="Haon M."/>
            <person name="Grisel S."/>
            <person name="Petersen M."/>
            <person name="Berrin J.G."/>
            <person name="Delaux P.M."/>
            <person name="Dal Grande F."/>
            <person name="Keller J."/>
        </authorList>
    </citation>
    <scope>NUCLEOTIDE SEQUENCE [LARGE SCALE GENOMIC DNA]</scope>
    <source>
        <strain evidence="2 3">SAG 2523</strain>
    </source>
</reference>
<feature type="region of interest" description="Disordered" evidence="1">
    <location>
        <begin position="1"/>
        <end position="100"/>
    </location>
</feature>
<evidence type="ECO:0000313" key="3">
    <source>
        <dbReference type="Proteomes" id="UP001485043"/>
    </source>
</evidence>
<evidence type="ECO:0000256" key="1">
    <source>
        <dbReference type="SAM" id="MobiDB-lite"/>
    </source>
</evidence>
<comment type="caution">
    <text evidence="2">The sequence shown here is derived from an EMBL/GenBank/DDBJ whole genome shotgun (WGS) entry which is preliminary data.</text>
</comment>
<name>A0AAW1ST88_9CHLO</name>
<dbReference type="AlphaFoldDB" id="A0AAW1ST88"/>
<dbReference type="EMBL" id="JALJOV010001099">
    <property type="protein sequence ID" value="KAK9854474.1"/>
    <property type="molecule type" value="Genomic_DNA"/>
</dbReference>
<feature type="region of interest" description="Disordered" evidence="1">
    <location>
        <begin position="120"/>
        <end position="145"/>
    </location>
</feature>
<feature type="compositionally biased region" description="Basic residues" evidence="1">
    <location>
        <begin position="11"/>
        <end position="22"/>
    </location>
</feature>
<accession>A0AAW1ST88</accession>
<organism evidence="2 3">
    <name type="scientific">Apatococcus fuscideae</name>
    <dbReference type="NCBI Taxonomy" id="2026836"/>
    <lineage>
        <taxon>Eukaryota</taxon>
        <taxon>Viridiplantae</taxon>
        <taxon>Chlorophyta</taxon>
        <taxon>core chlorophytes</taxon>
        <taxon>Trebouxiophyceae</taxon>
        <taxon>Chlorellales</taxon>
        <taxon>Chlorellaceae</taxon>
        <taxon>Apatococcus</taxon>
    </lineage>
</organism>
<proteinExistence type="predicted"/>
<dbReference type="Proteomes" id="UP001485043">
    <property type="component" value="Unassembled WGS sequence"/>
</dbReference>
<gene>
    <name evidence="2" type="ORF">WJX84_003316</name>
</gene>
<sequence>MAQGFRELPQRKLRPNNRKQQNKQRDAGPSRLSKATFIDMPDSQDDHEPSTKALTADTATQQPMSPANADEAPFPGLMPPRSPNHTVADASADLHGNPAPIAESGLQEIRVNYASPAKIAPDEAPSAPLSEVPKTTTPAPLFPSGRQIKTPAAALHINNECAKIWALSDTRLRRLGLTVEPPSTQTIPAYYGNSPQGLCA</sequence>
<protein>
    <submittedName>
        <fullName evidence="2">Uncharacterized protein</fullName>
    </submittedName>
</protein>
<keyword evidence="3" id="KW-1185">Reference proteome</keyword>